<dbReference type="SUPFAM" id="SSF69065">
    <property type="entry name" value="RNase III domain-like"/>
    <property type="match status" value="2"/>
</dbReference>
<name>A0A835YF66_9CHLO</name>
<reference evidence="11" key="1">
    <citation type="journal article" date="2020" name="bioRxiv">
        <title>Comparative genomics of Chlamydomonas.</title>
        <authorList>
            <person name="Craig R.J."/>
            <person name="Hasan A.R."/>
            <person name="Ness R.W."/>
            <person name="Keightley P.D."/>
        </authorList>
    </citation>
    <scope>NUCLEOTIDE SEQUENCE</scope>
    <source>
        <strain evidence="11">CCAP 11/70</strain>
    </source>
</reference>
<keyword evidence="3" id="KW-0378">Hydrolase</keyword>
<dbReference type="GO" id="GO:0003723">
    <property type="term" value="F:RNA binding"/>
    <property type="evidence" value="ECO:0007669"/>
    <property type="project" value="UniProtKB-UniRule"/>
</dbReference>
<evidence type="ECO:0000259" key="8">
    <source>
        <dbReference type="PROSITE" id="PS50142"/>
    </source>
</evidence>
<dbReference type="PANTHER" id="PTHR14950">
    <property type="entry name" value="DICER-RELATED"/>
    <property type="match status" value="1"/>
</dbReference>
<dbReference type="SUPFAM" id="SSF52540">
    <property type="entry name" value="P-loop containing nucleoside triphosphate hydrolases"/>
    <property type="match status" value="1"/>
</dbReference>
<feature type="region of interest" description="Disordered" evidence="7">
    <location>
        <begin position="1595"/>
        <end position="1619"/>
    </location>
</feature>
<evidence type="ECO:0000256" key="7">
    <source>
        <dbReference type="SAM" id="MobiDB-lite"/>
    </source>
</evidence>
<dbReference type="CDD" id="cd00593">
    <property type="entry name" value="RIBOc"/>
    <property type="match status" value="2"/>
</dbReference>
<dbReference type="Pfam" id="PF00271">
    <property type="entry name" value="Helicase_C"/>
    <property type="match status" value="1"/>
</dbReference>
<dbReference type="Pfam" id="PF03368">
    <property type="entry name" value="Dicer_dimer"/>
    <property type="match status" value="1"/>
</dbReference>
<dbReference type="Gene3D" id="3.40.50.300">
    <property type="entry name" value="P-loop containing nucleotide triphosphate hydrolases"/>
    <property type="match status" value="2"/>
</dbReference>
<evidence type="ECO:0000259" key="10">
    <source>
        <dbReference type="PROSITE" id="PS51327"/>
    </source>
</evidence>
<dbReference type="GO" id="GO:0005634">
    <property type="term" value="C:nucleus"/>
    <property type="evidence" value="ECO:0007669"/>
    <property type="project" value="TreeGrafter"/>
</dbReference>
<keyword evidence="2" id="KW-0547">Nucleotide-binding</keyword>
<dbReference type="SMART" id="SM00487">
    <property type="entry name" value="DEXDc"/>
    <property type="match status" value="1"/>
</dbReference>
<sequence>MLELSQRLGNAVVYLETGAGKTRIAAERILAALPQLSARGQLAAFLAPTVPLVKQQAAALAGCGLRAAVYTGEDRAERRSRGRWQRLAAEAEVLVATPAAFVGLLAAAYLRVPQFGILVLDEAHHTRGDHPYALLVRVLLRRLTPPPQRPQLLGLTASPHAPGQLQALLGAPIITARDSLAASVASPTTSVHDLDWTPPAAPPAGGTSLLSNSSSCGAAGASPGAARLDAAAAAVQAAALWCRSRDMAFRRSLFLPSAADADDDEEAGLAATDEGEYGTAKQLEHLRSQLAATAAALRELGPWPAAALAAADLFGPSISGLPLLAERLGGSRSSDDAEGCASGGQGGAEGAEEGEEGAAAAEAAGASLDVWIDGEGDFPSLPAYLLGALQSESSLGTAEEADPRRVAMQRRRAELDLAGLVAGLPAGAAARLGVTRASGDARAPGLGLGLGISYGDGGKNDGGGRDEEMEGGRRAPLEARVVVAALAAAFVGLAEALGGHAPRHPRDAALQGFLSELATASAAPFEARDASRLAPWAEALLASVGPEELSGQVFAGLPASSVEPATPAAAGRAGGALVTPAVQWLLAAVAESRMRTAGKAPEATMVFCQRKTTVLALQRLIEALPLPLPPPPPSSAPKITLAAAHDAPPLARSLPFLGNSSGELASAALAMGARAQEAARLAFSTGSADLLVCTDVAAEGLDFAAARLVVMFDPPAHLTPYQAELLAKHAKAEEAMVRDVLRQAATVEAGWGPGELLSDASGGEEEGGEGSGNDLFVVPESGAVAFGPVAQGMLESYCWQLPGSSSDGLLQPYLSFQAGGVPGGAARQQPLFRCTVHLPSNAPVTAVEGPWEGTKNAAKQKACVAALRQLYDAGALAPSLEPRFTRRGCMRDAETQGSLLHGPLPAVTFTHRLPRTLQPPAPPPAAVAAPGPLGAGGSSAATDPTAPHCIVRHLYGFLHTAPNELTESSPLTTTTEPGTGATATAAEGLHDWGVLLHRALPCDLPAFPFPLASGPPAPTADAAPRTGPPAEAAGRREASGHIGALQQRGRAGATTCGERPVAAEARGLVRVVYLGPMALGPAEAQAVAEADRALCEMLLLRARDGDGERGEAAAQAAAVPERGEGLGYLEAWSKRLGLTGLRAALEALQGPAGPAGTPPVASSSDSGGELGAGWWSLVPLAQGPASQLFAARTPSSSDRAASSPISAIAARSAASPLAWPVLEALAEGPVPLQRLLPQELPPLRRGPVAADGSARSGTPPDAQGQLSSSADIATADPGAPSRGALTPGGPADPGAPGAGVQGGGQGACWWQEGGLGARLRSHGLLLSQAGAQLLAFRRLKPHLGPDSPMPGAGGETYGGRLSSRWGVDPACLRPDQPLIAASLSTSAVASARVGIRLNADAADAGSDDEHAGDSAVGGPADAGPAEAGPGEVLLLPQALALAPLTLGRWRSLRRTPALLHRLEGLAGAAEALEEVLRPAGLAAPPSDHAVVVVATAAALASRSAGDPDFDCERLEFLGDAVLRYHATLYVYGKERHVPASHEGVMSYKRDELVANATLRNRGLEAGLQHWVRALPYDLRRTLSMRLPEGAALDDAEADKGWREAQPASAPSSGGPAASGLCEPGGDGWCGPSRATVARGKRLADCVEALVGAQLLPPAWPPAPAPTPTLEPGSTQSDPRQISVQELAALVGQGACGAAATATAAAAGDGGGGGGAGGGLSASLRYCVGLGLLPPDAPSIVAQVLTTDTSAPGADDDGDDDVHRRQDGSDSRQSRRRRSEAAALAAAEAALGYRFRRPALAVRALTHVSWPSRRRCADYQLLEFVGDAALGLVASLWVYRAGGSPGRMSLLREALVRNDTLAAAAAAAGLHGALRARQRELAAVVERYAAAAAAAEAAGAAAPPRAREGCAGGAGAVLLSPDAPAAAVAAPKVLADVVEALTGAVLLDSGGNLAAAEQAIHRLLERVFASPPVSAFPADEARTSTDDAVACAQAGLNSASSIPSSGAPVPPGSRAHVRVDALEQGLSTCDQPTSRPGGAAPWPVVRAGLWRAGGRGQWQGPRRRGFGVGCNARSGARSGSRAGPGLKRLPWVG</sequence>
<feature type="region of interest" description="Disordered" evidence="7">
    <location>
        <begin position="329"/>
        <end position="362"/>
    </location>
</feature>
<dbReference type="GO" id="GO:0004386">
    <property type="term" value="F:helicase activity"/>
    <property type="evidence" value="ECO:0007669"/>
    <property type="project" value="UniProtKB-KW"/>
</dbReference>
<evidence type="ECO:0000259" key="9">
    <source>
        <dbReference type="PROSITE" id="PS51192"/>
    </source>
</evidence>
<feature type="compositionally biased region" description="Low complexity" evidence="7">
    <location>
        <begin position="1019"/>
        <end position="1030"/>
    </location>
</feature>
<gene>
    <name evidence="11" type="ORF">HYH03_002073</name>
</gene>
<accession>A0A835YF66</accession>
<evidence type="ECO:0000256" key="2">
    <source>
        <dbReference type="ARBA" id="ARBA00022741"/>
    </source>
</evidence>
<feature type="compositionally biased region" description="Low complexity" evidence="7">
    <location>
        <begin position="1606"/>
        <end position="1619"/>
    </location>
</feature>
<dbReference type="GO" id="GO:0004525">
    <property type="term" value="F:ribonuclease III activity"/>
    <property type="evidence" value="ECO:0007669"/>
    <property type="project" value="InterPro"/>
</dbReference>
<dbReference type="InterPro" id="IPR038248">
    <property type="entry name" value="Dicer_dimer_sf"/>
</dbReference>
<keyword evidence="4" id="KW-0347">Helicase</keyword>
<feature type="region of interest" description="Disordered" evidence="7">
    <location>
        <begin position="2071"/>
        <end position="2092"/>
    </location>
</feature>
<protein>
    <submittedName>
        <fullName evidence="11">Uncharacterized protein</fullName>
    </submittedName>
</protein>
<feature type="domain" description="Dicer dsRNA-binding fold" evidence="10">
    <location>
        <begin position="790"/>
        <end position="890"/>
    </location>
</feature>
<dbReference type="InterPro" id="IPR001650">
    <property type="entry name" value="Helicase_C-like"/>
</dbReference>
<evidence type="ECO:0000313" key="12">
    <source>
        <dbReference type="Proteomes" id="UP000612055"/>
    </source>
</evidence>
<dbReference type="PROSITE" id="PS51327">
    <property type="entry name" value="DICER_DSRBF"/>
    <property type="match status" value="1"/>
</dbReference>
<feature type="compositionally biased region" description="Low complexity" evidence="7">
    <location>
        <begin position="1150"/>
        <end position="1164"/>
    </location>
</feature>
<feature type="region of interest" description="Disordered" evidence="7">
    <location>
        <begin position="1238"/>
        <end position="1305"/>
    </location>
</feature>
<feature type="compositionally biased region" description="Pro residues" evidence="7">
    <location>
        <begin position="1657"/>
        <end position="1668"/>
    </location>
</feature>
<feature type="region of interest" description="Disordered" evidence="7">
    <location>
        <begin position="918"/>
        <end position="941"/>
    </location>
</feature>
<dbReference type="PROSITE" id="PS00517">
    <property type="entry name" value="RNASE_3_1"/>
    <property type="match status" value="1"/>
</dbReference>
<organism evidence="11 12">
    <name type="scientific">Edaphochlamys debaryana</name>
    <dbReference type="NCBI Taxonomy" id="47281"/>
    <lineage>
        <taxon>Eukaryota</taxon>
        <taxon>Viridiplantae</taxon>
        <taxon>Chlorophyta</taxon>
        <taxon>core chlorophytes</taxon>
        <taxon>Chlorophyceae</taxon>
        <taxon>CS clade</taxon>
        <taxon>Chlamydomonadales</taxon>
        <taxon>Chlamydomonadales incertae sedis</taxon>
        <taxon>Edaphochlamys</taxon>
    </lineage>
</organism>
<evidence type="ECO:0000256" key="4">
    <source>
        <dbReference type="ARBA" id="ARBA00022806"/>
    </source>
</evidence>
<dbReference type="Gene3D" id="1.10.1520.10">
    <property type="entry name" value="Ribonuclease III domain"/>
    <property type="match status" value="2"/>
</dbReference>
<feature type="domain" description="RNase III" evidence="8">
    <location>
        <begin position="1783"/>
        <end position="1949"/>
    </location>
</feature>
<keyword evidence="12" id="KW-1185">Reference proteome</keyword>
<dbReference type="SMART" id="SM00535">
    <property type="entry name" value="RIBOc"/>
    <property type="match status" value="2"/>
</dbReference>
<dbReference type="GO" id="GO:0005524">
    <property type="term" value="F:ATP binding"/>
    <property type="evidence" value="ECO:0007669"/>
    <property type="project" value="UniProtKB-KW"/>
</dbReference>
<dbReference type="PROSITE" id="PS50142">
    <property type="entry name" value="RNASE_3_2"/>
    <property type="match status" value="2"/>
</dbReference>
<dbReference type="OrthoDB" id="6513042at2759"/>
<feature type="region of interest" description="Disordered" evidence="7">
    <location>
        <begin position="1149"/>
        <end position="1168"/>
    </location>
</feature>
<keyword evidence="6" id="KW-0694">RNA-binding</keyword>
<dbReference type="InterPro" id="IPR027417">
    <property type="entry name" value="P-loop_NTPase"/>
</dbReference>
<dbReference type="Pfam" id="PF00270">
    <property type="entry name" value="DEAD"/>
    <property type="match status" value="1"/>
</dbReference>
<feature type="domain" description="RNase III" evidence="8">
    <location>
        <begin position="1498"/>
        <end position="1658"/>
    </location>
</feature>
<feature type="region of interest" description="Disordered" evidence="7">
    <location>
        <begin position="1657"/>
        <end position="1678"/>
    </location>
</feature>
<dbReference type="InterPro" id="IPR005034">
    <property type="entry name" value="Dicer_dimerisation"/>
</dbReference>
<dbReference type="PROSITE" id="PS51192">
    <property type="entry name" value="HELICASE_ATP_BIND_1"/>
    <property type="match status" value="1"/>
</dbReference>
<evidence type="ECO:0000256" key="1">
    <source>
        <dbReference type="ARBA" id="ARBA00022737"/>
    </source>
</evidence>
<feature type="compositionally biased region" description="Low complexity" evidence="7">
    <location>
        <begin position="1283"/>
        <end position="1295"/>
    </location>
</feature>
<evidence type="ECO:0000256" key="5">
    <source>
        <dbReference type="ARBA" id="ARBA00022840"/>
    </source>
</evidence>
<proteinExistence type="predicted"/>
<feature type="domain" description="Helicase ATP-binding" evidence="9">
    <location>
        <begin position="2"/>
        <end position="177"/>
    </location>
</feature>
<feature type="compositionally biased region" description="Low complexity" evidence="7">
    <location>
        <begin position="203"/>
        <end position="213"/>
    </location>
</feature>
<dbReference type="Gene3D" id="3.30.160.380">
    <property type="entry name" value="Dicer dimerisation domain"/>
    <property type="match status" value="1"/>
</dbReference>
<dbReference type="InterPro" id="IPR000999">
    <property type="entry name" value="RNase_III_dom"/>
</dbReference>
<dbReference type="GO" id="GO:0005737">
    <property type="term" value="C:cytoplasm"/>
    <property type="evidence" value="ECO:0007669"/>
    <property type="project" value="TreeGrafter"/>
</dbReference>
<feature type="compositionally biased region" description="Low complexity" evidence="7">
    <location>
        <begin position="2071"/>
        <end position="2082"/>
    </location>
</feature>
<dbReference type="PANTHER" id="PTHR14950:SF37">
    <property type="entry name" value="ENDORIBONUCLEASE DICER"/>
    <property type="match status" value="1"/>
</dbReference>
<feature type="region of interest" description="Disordered" evidence="7">
    <location>
        <begin position="1403"/>
        <end position="1429"/>
    </location>
</feature>
<dbReference type="InterPro" id="IPR014001">
    <property type="entry name" value="Helicase_ATP-bd"/>
</dbReference>
<dbReference type="EMBL" id="JAEHOE010000005">
    <property type="protein sequence ID" value="KAG2499776.1"/>
    <property type="molecule type" value="Genomic_DNA"/>
</dbReference>
<dbReference type="Proteomes" id="UP000612055">
    <property type="component" value="Unassembled WGS sequence"/>
</dbReference>
<feature type="region of interest" description="Disordered" evidence="7">
    <location>
        <begin position="752"/>
        <end position="773"/>
    </location>
</feature>
<evidence type="ECO:0000256" key="3">
    <source>
        <dbReference type="ARBA" id="ARBA00022801"/>
    </source>
</evidence>
<feature type="compositionally biased region" description="Low complexity" evidence="7">
    <location>
        <begin position="1413"/>
        <end position="1429"/>
    </location>
</feature>
<dbReference type="GO" id="GO:0030422">
    <property type="term" value="P:siRNA processing"/>
    <property type="evidence" value="ECO:0007669"/>
    <property type="project" value="TreeGrafter"/>
</dbReference>
<dbReference type="Pfam" id="PF00636">
    <property type="entry name" value="Ribonuclease_3"/>
    <property type="match status" value="2"/>
</dbReference>
<feature type="region of interest" description="Disordered" evidence="7">
    <location>
        <begin position="1015"/>
        <end position="1036"/>
    </location>
</feature>
<dbReference type="InterPro" id="IPR036389">
    <property type="entry name" value="RNase_III_sf"/>
</dbReference>
<comment type="caution">
    <text evidence="11">The sequence shown here is derived from an EMBL/GenBank/DDBJ whole genome shotgun (WGS) entry which is preliminary data.</text>
</comment>
<keyword evidence="1" id="KW-0677">Repeat</keyword>
<evidence type="ECO:0000313" key="11">
    <source>
        <dbReference type="EMBL" id="KAG2499776.1"/>
    </source>
</evidence>
<feature type="compositionally biased region" description="Gly residues" evidence="7">
    <location>
        <begin position="1296"/>
        <end position="1305"/>
    </location>
</feature>
<keyword evidence="5" id="KW-0067">ATP-binding</keyword>
<feature type="compositionally biased region" description="Basic and acidic residues" evidence="7">
    <location>
        <begin position="1760"/>
        <end position="1772"/>
    </location>
</feature>
<feature type="region of interest" description="Disordered" evidence="7">
    <location>
        <begin position="190"/>
        <end position="213"/>
    </location>
</feature>
<feature type="region of interest" description="Disordered" evidence="7">
    <location>
        <begin position="1748"/>
        <end position="1778"/>
    </location>
</feature>
<dbReference type="InterPro" id="IPR011545">
    <property type="entry name" value="DEAD/DEAH_box_helicase_dom"/>
</dbReference>
<evidence type="ECO:0000256" key="6">
    <source>
        <dbReference type="PROSITE-ProRule" id="PRU00657"/>
    </source>
</evidence>